<geneLocation type="chloroplast" evidence="3"/>
<evidence type="ECO:0000313" key="3">
    <source>
        <dbReference type="EMBL" id="XBA15713.1"/>
    </source>
</evidence>
<organism evidence="3">
    <name type="scientific">Sphagnum nemoreum</name>
    <dbReference type="NCBI Taxonomy" id="231092"/>
    <lineage>
        <taxon>Eukaryota</taxon>
        <taxon>Viridiplantae</taxon>
        <taxon>Streptophyta</taxon>
        <taxon>Embryophyta</taxon>
        <taxon>Bryophyta</taxon>
        <taxon>Sphagnophytina</taxon>
        <taxon>Sphagnopsida</taxon>
        <taxon>Sphagnales</taxon>
        <taxon>Sphagnaceae</taxon>
        <taxon>Sphagnum</taxon>
    </lineage>
</organism>
<keyword evidence="1" id="KW-0812">Transmembrane</keyword>
<proteinExistence type="predicted"/>
<keyword evidence="3" id="KW-0150">Chloroplast</keyword>
<protein>
    <submittedName>
        <fullName evidence="3">Cytochrome b6/f complex subunit VIII</fullName>
    </submittedName>
</protein>
<evidence type="ECO:0000313" key="2">
    <source>
        <dbReference type="EMBL" id="XBA15627.1"/>
    </source>
</evidence>
<name>A0AAU7B4B0_9BRYO</name>
<keyword evidence="3" id="KW-0934">Plastid</keyword>
<accession>A0AAU7B4B0</accession>
<gene>
    <name evidence="3" type="primary">petN</name>
</gene>
<dbReference type="EMBL" id="PP820905">
    <property type="protein sequence ID" value="XBA15627.1"/>
    <property type="molecule type" value="Genomic_DNA"/>
</dbReference>
<evidence type="ECO:0000256" key="1">
    <source>
        <dbReference type="SAM" id="Phobius"/>
    </source>
</evidence>
<keyword evidence="1" id="KW-1133">Transmembrane helix</keyword>
<feature type="transmembrane region" description="Helical" evidence="1">
    <location>
        <begin position="21"/>
        <end position="44"/>
    </location>
</feature>
<sequence length="45" mass="5514">MKLLENSREKESNRYCFSFLCGIRILYRIIYFCIFYINLINLIVS</sequence>
<keyword evidence="1" id="KW-0472">Membrane</keyword>
<reference evidence="3" key="1">
    <citation type="submission" date="2024-05" db="EMBL/GenBank/DDBJ databases">
        <authorList>
            <person name="Guo X."/>
            <person name="Xie F."/>
        </authorList>
    </citation>
    <scope>NUCLEOTIDE SEQUENCE</scope>
    <source>
        <strain evidence="3">HN</strain>
        <strain evidence="2">XJ</strain>
    </source>
</reference>
<dbReference type="EMBL" id="PP820906">
    <property type="protein sequence ID" value="XBA15713.1"/>
    <property type="molecule type" value="Genomic_DNA"/>
</dbReference>
<dbReference type="AlphaFoldDB" id="A0AAU7B4B0"/>